<protein>
    <submittedName>
        <fullName evidence="1">Uncharacterized protein</fullName>
    </submittedName>
</protein>
<evidence type="ECO:0000313" key="2">
    <source>
        <dbReference type="Proteomes" id="UP000655883"/>
    </source>
</evidence>
<accession>A0A7S5UVT3</accession>
<name>A0A7S5UVT3_9CAUD</name>
<dbReference type="Proteomes" id="UP000655883">
    <property type="component" value="Segment"/>
</dbReference>
<keyword evidence="2" id="KW-1185">Reference proteome</keyword>
<gene>
    <name evidence="1" type="ORF">EVB97_042</name>
</gene>
<reference evidence="1 2" key="1">
    <citation type="submission" date="2020-01" db="EMBL/GenBank/DDBJ databases">
        <title>Patterns of diversity and host range of bacteriophage communities associated with bean-nodulatin bacteria.</title>
        <authorList>
            <person name="Vann Cauwenberghe J."/>
            <person name="Santamaria R.I."/>
            <person name="Bustos P."/>
            <person name="Juarez S."/>
            <person name="Gonzalez V."/>
        </authorList>
    </citation>
    <scope>NUCLEOTIDE SEQUENCE [LARGE SCALE GENOMIC DNA]</scope>
    <source>
        <strain evidence="2">RHph</strain>
    </source>
</reference>
<sequence length="175" mass="20859">MHEFSGTFAWLHPDRETLIKMLEWLEDNEVEEPCITQYGRHLHTTIYNHGYEIFVPRKKLEKPIVINPDQMRYANRQGKFMVEFTTPTIRNYAKKFVCQIPGIDMEDWESKWIPHMLLSIRPRRTPMKKPIDFPITFVGQNSSPRIKTKADYIEETISRNVPQSRKNHIVKLMES</sequence>
<proteinExistence type="predicted"/>
<dbReference type="EMBL" id="MN988525">
    <property type="protein sequence ID" value="QIG72600.1"/>
    <property type="molecule type" value="Genomic_DNA"/>
</dbReference>
<organism evidence="1 2">
    <name type="scientific">Rhizobium phage RHph_Y65</name>
    <dbReference type="NCBI Taxonomy" id="2509785"/>
    <lineage>
        <taxon>Viruses</taxon>
        <taxon>Duplodnaviria</taxon>
        <taxon>Heunggongvirae</taxon>
        <taxon>Uroviricota</taxon>
        <taxon>Caudoviricetes</taxon>
        <taxon>Kleczkowskaviridae</taxon>
        <taxon>Cuauhnahuacvirus</taxon>
        <taxon>Cuauhnahuacvirus Y65</taxon>
    </lineage>
</organism>
<evidence type="ECO:0000313" key="1">
    <source>
        <dbReference type="EMBL" id="QIG72600.1"/>
    </source>
</evidence>